<evidence type="ECO:0000259" key="10">
    <source>
        <dbReference type="Pfam" id="PF03732"/>
    </source>
</evidence>
<dbReference type="CDD" id="cd09274">
    <property type="entry name" value="RNase_HI_RT_Ty3"/>
    <property type="match status" value="1"/>
</dbReference>
<dbReference type="SUPFAM" id="SSF56672">
    <property type="entry name" value="DNA/RNA polymerases"/>
    <property type="match status" value="1"/>
</dbReference>
<dbReference type="Proteomes" id="UP000825729">
    <property type="component" value="Unassembled WGS sequence"/>
</dbReference>
<protein>
    <recommendedName>
        <fullName evidence="1">RNA-directed DNA polymerase</fullName>
        <ecNumber evidence="1">2.7.7.49</ecNumber>
    </recommendedName>
</protein>
<dbReference type="Pfam" id="PF17917">
    <property type="entry name" value="RT_RNaseH"/>
    <property type="match status" value="1"/>
</dbReference>
<dbReference type="Pfam" id="PF03732">
    <property type="entry name" value="Retrotrans_gag"/>
    <property type="match status" value="1"/>
</dbReference>
<dbReference type="PANTHER" id="PTHR24559">
    <property type="entry name" value="TRANSPOSON TY3-I GAG-POL POLYPROTEIN"/>
    <property type="match status" value="1"/>
</dbReference>
<dbReference type="InterPro" id="IPR053134">
    <property type="entry name" value="RNA-dir_DNA_polymerase"/>
</dbReference>
<evidence type="ECO:0000256" key="4">
    <source>
        <dbReference type="ARBA" id="ARBA00022722"/>
    </source>
</evidence>
<evidence type="ECO:0000256" key="7">
    <source>
        <dbReference type="ARBA" id="ARBA00022918"/>
    </source>
</evidence>
<evidence type="ECO:0000313" key="13">
    <source>
        <dbReference type="Proteomes" id="UP000825729"/>
    </source>
</evidence>
<keyword evidence="5" id="KW-0255">Endonuclease</keyword>
<dbReference type="Gene3D" id="1.10.340.70">
    <property type="match status" value="1"/>
</dbReference>
<evidence type="ECO:0000259" key="11">
    <source>
        <dbReference type="Pfam" id="PF17917"/>
    </source>
</evidence>
<evidence type="ECO:0000256" key="2">
    <source>
        <dbReference type="ARBA" id="ARBA00022679"/>
    </source>
</evidence>
<dbReference type="EMBL" id="JAINDJ010000008">
    <property type="protein sequence ID" value="KAG9439977.1"/>
    <property type="molecule type" value="Genomic_DNA"/>
</dbReference>
<dbReference type="InterPro" id="IPR041373">
    <property type="entry name" value="RT_RNaseH"/>
</dbReference>
<organism evidence="12 13">
    <name type="scientific">Aristolochia fimbriata</name>
    <name type="common">White veined hardy Dutchman's pipe vine</name>
    <dbReference type="NCBI Taxonomy" id="158543"/>
    <lineage>
        <taxon>Eukaryota</taxon>
        <taxon>Viridiplantae</taxon>
        <taxon>Streptophyta</taxon>
        <taxon>Embryophyta</taxon>
        <taxon>Tracheophyta</taxon>
        <taxon>Spermatophyta</taxon>
        <taxon>Magnoliopsida</taxon>
        <taxon>Magnoliidae</taxon>
        <taxon>Piperales</taxon>
        <taxon>Aristolochiaceae</taxon>
        <taxon>Aristolochia</taxon>
    </lineage>
</organism>
<feature type="domain" description="Reverse transcriptase RNase H-like" evidence="11">
    <location>
        <begin position="1169"/>
        <end position="1254"/>
    </location>
</feature>
<dbReference type="Gene3D" id="2.40.70.10">
    <property type="entry name" value="Acid Proteases"/>
    <property type="match status" value="1"/>
</dbReference>
<keyword evidence="3" id="KW-0548">Nucleotidyltransferase</keyword>
<dbReference type="SUPFAM" id="SSF50630">
    <property type="entry name" value="Acid proteases"/>
    <property type="match status" value="1"/>
</dbReference>
<reference evidence="12 13" key="1">
    <citation type="submission" date="2021-07" db="EMBL/GenBank/DDBJ databases">
        <title>The Aristolochia fimbriata genome: insights into angiosperm evolution, floral development and chemical biosynthesis.</title>
        <authorList>
            <person name="Jiao Y."/>
        </authorList>
    </citation>
    <scope>NUCLEOTIDE SEQUENCE [LARGE SCALE GENOMIC DNA]</scope>
    <source>
        <strain evidence="12">IBCAS-2021</strain>
        <tissue evidence="12">Leaf</tissue>
    </source>
</reference>
<evidence type="ECO:0000256" key="5">
    <source>
        <dbReference type="ARBA" id="ARBA00022759"/>
    </source>
</evidence>
<accession>A0AAV7DXM8</accession>
<dbReference type="GO" id="GO:0003964">
    <property type="term" value="F:RNA-directed DNA polymerase activity"/>
    <property type="evidence" value="ECO:0007669"/>
    <property type="project" value="UniProtKB-KW"/>
</dbReference>
<evidence type="ECO:0000256" key="8">
    <source>
        <dbReference type="SAM" id="MobiDB-lite"/>
    </source>
</evidence>
<dbReference type="Gene3D" id="3.30.70.270">
    <property type="match status" value="1"/>
</dbReference>
<dbReference type="GO" id="GO:0004519">
    <property type="term" value="F:endonuclease activity"/>
    <property type="evidence" value="ECO:0007669"/>
    <property type="project" value="UniProtKB-KW"/>
</dbReference>
<dbReference type="PANTHER" id="PTHR24559:SF444">
    <property type="entry name" value="REVERSE TRANSCRIPTASE DOMAIN-CONTAINING PROTEIN"/>
    <property type="match status" value="1"/>
</dbReference>
<keyword evidence="4" id="KW-0540">Nuclease</keyword>
<feature type="region of interest" description="Disordered" evidence="8">
    <location>
        <begin position="496"/>
        <end position="542"/>
    </location>
</feature>
<dbReference type="Gene3D" id="3.10.10.10">
    <property type="entry name" value="HIV Type 1 Reverse Transcriptase, subunit A, domain 1"/>
    <property type="match status" value="1"/>
</dbReference>
<dbReference type="CDD" id="cd01647">
    <property type="entry name" value="RT_LTR"/>
    <property type="match status" value="1"/>
</dbReference>
<dbReference type="EC" id="2.7.7.49" evidence="1"/>
<evidence type="ECO:0000256" key="1">
    <source>
        <dbReference type="ARBA" id="ARBA00012493"/>
    </source>
</evidence>
<dbReference type="CDD" id="cd00303">
    <property type="entry name" value="retropepsin_like"/>
    <property type="match status" value="1"/>
</dbReference>
<keyword evidence="13" id="KW-1185">Reference proteome</keyword>
<feature type="domain" description="Retrotransposon gag" evidence="10">
    <location>
        <begin position="229"/>
        <end position="322"/>
    </location>
</feature>
<keyword evidence="6" id="KW-0378">Hydrolase</keyword>
<gene>
    <name evidence="12" type="ORF">H6P81_020142</name>
</gene>
<comment type="caution">
    <text evidence="12">The sequence shown here is derived from an EMBL/GenBank/DDBJ whole genome shotgun (WGS) entry which is preliminary data.</text>
</comment>
<feature type="compositionally biased region" description="Basic and acidic residues" evidence="8">
    <location>
        <begin position="512"/>
        <end position="528"/>
    </location>
</feature>
<evidence type="ECO:0000256" key="3">
    <source>
        <dbReference type="ARBA" id="ARBA00022695"/>
    </source>
</evidence>
<sequence>MEGDKSEFCEDQRRSFTIPIDAKLGTKLPGTKEDLVTKNQFNPSQDSQVAHLQSGGPKAEIAAEIRQLPHLTSRSSQLRMDSNLVSMERTTEGKRFMTRSRGTPAQEIDLEPERTLRQKLKEKQNQSNPKFQEDMEHIEGTLDEQELRPRRTMEDFVNQSPNTNWTSIITPSVQANNFNFKPQLLLMLQTHYLFSGLANEDPNDHLERFLDLCATFKYNGVLDDAARLRLFKFTLGGRAKTWLNTLPAGSIATWEDLQKKFLGKYFPPAKTIKLRNEIFQFLQEPEEHLSEAWERFNGLLKRCPNHKIELWSQIETFYNGLNINTRSMIDAAAGGSINKKTPEEVHELIEEMTANMYSYPMERSVKKPAGIYKLDSSTATQAQLEALQQQFANFQQQSNPVVASVCGICGGGHADFECQGNVYALNSMPEQTNFVGNSRRMDAYNNTYNPGWKNHPNFTWNNANQSRDVYERPRGALPSNSEINPKEQVKAITLRSGKTLEEHQPKEQPTMETERAQKGEEEKEKEKVSPPSTPRRKKSKDALPITDIDIRHLPYPSRAKYDILESSFARFLETFQKLQINLPLLEALKQIPLYGKFLKEVLSGKRKIEEKGTVVLNENCNAILKNELPRKLKDPGSFTIPCEIGSNKFANALCDLGASVNLMPLSLFKYLKLGKPQETGITLQFADRSTKIPEGVMEDVLVKIQDFVYPCDFVVLDMEVDKNLPIILGRPFLATTGAIIDCKQGNLTLRLNNDTINFNIKEAMKQPAIPHDDFCLSVDVIDSCIAEIEEEERTEAAKDGGQILSENEDPIIKGEFGELEAESKEELAAEIQEKGAPEAPKPELKPLPSNLKYVFLEKNDKPIIISSCLTGLEEKMLIEVLSKHKKAIGWSLSDIEGISPTICTHRILMEDNYKPSIQPQRRLNPTLQEVVKKEVIKLLDAGIIYPISDSAWVSPVQVVPKKGGTTVIHNENNELIPTRTVTGWRVCIDYRKLNAATRKDHFPLPFIDQMLERLAGNKFYCFLDGYSGYFQIPIAPEDQEKTAFTCPYGTFAYRRMPFGLCNAPATFQRCMIALFHDMIGNMMEVFMDDFTVYGLTFETCLQHLELVLERCEEKKLVLNWEKCHFMVRDGFVLGHKISETGKEVDKAKIEVIEKLPPPTSVKGIRNSWAALGQRKEKVFHTISYASHTLTGPQLNYTTTEKELMAVVFAFEKFRSYLIGSKVIVWTDHAALRYLFAKKDSKPRLIRWILLLQEFDIEIKDKKGAENVVADHLSRLESENQDGEVSELFPDERICPVSTSKVPWYADIANFVCSKWVPKHFTYQQRKKLMADSRHYYWEDRFLYKICPDQVIRRCVKEEEATLILSHYHDKEVGGHHRANRTAAKVLQSGFFWPTLFRDAKRTAFKTPIGMTPYRLVYGKACHLPLELEYKAYWATKFLNFDIKAAGESRLLQLNALDELGYWSYENAKMYKEKTKKWHDEHILPKEFQPGQLVLLFNSRLRLFPGKLRSKWTGSFAVERVLKSEAVEIKNPKDQSTFIVNGQRLKRYISPDFNQERTFTILSD</sequence>
<dbReference type="Pfam" id="PF00078">
    <property type="entry name" value="RVT_1"/>
    <property type="match status" value="1"/>
</dbReference>
<name>A0AAV7DXM8_ARIFI</name>
<dbReference type="InterPro" id="IPR021109">
    <property type="entry name" value="Peptidase_aspartic_dom_sf"/>
</dbReference>
<keyword evidence="2" id="KW-0808">Transferase</keyword>
<proteinExistence type="predicted"/>
<evidence type="ECO:0000259" key="9">
    <source>
        <dbReference type="Pfam" id="PF00078"/>
    </source>
</evidence>
<evidence type="ECO:0000256" key="6">
    <source>
        <dbReference type="ARBA" id="ARBA00022801"/>
    </source>
</evidence>
<dbReference type="InterPro" id="IPR005162">
    <property type="entry name" value="Retrotrans_gag_dom"/>
</dbReference>
<keyword evidence="7" id="KW-0695">RNA-directed DNA polymerase</keyword>
<dbReference type="GO" id="GO:0016787">
    <property type="term" value="F:hydrolase activity"/>
    <property type="evidence" value="ECO:0007669"/>
    <property type="project" value="UniProtKB-KW"/>
</dbReference>
<dbReference type="InterPro" id="IPR000477">
    <property type="entry name" value="RT_dom"/>
</dbReference>
<dbReference type="InterPro" id="IPR043502">
    <property type="entry name" value="DNA/RNA_pol_sf"/>
</dbReference>
<dbReference type="InterPro" id="IPR043128">
    <property type="entry name" value="Rev_trsase/Diguanyl_cyclase"/>
</dbReference>
<feature type="domain" description="Reverse transcriptase" evidence="9">
    <location>
        <begin position="981"/>
        <end position="1137"/>
    </location>
</feature>
<evidence type="ECO:0000313" key="12">
    <source>
        <dbReference type="EMBL" id="KAG9439977.1"/>
    </source>
</evidence>